<organism evidence="1 2">
    <name type="scientific">Caerostris extrusa</name>
    <name type="common">Bark spider</name>
    <name type="synonym">Caerostris bankana</name>
    <dbReference type="NCBI Taxonomy" id="172846"/>
    <lineage>
        <taxon>Eukaryota</taxon>
        <taxon>Metazoa</taxon>
        <taxon>Ecdysozoa</taxon>
        <taxon>Arthropoda</taxon>
        <taxon>Chelicerata</taxon>
        <taxon>Arachnida</taxon>
        <taxon>Araneae</taxon>
        <taxon>Araneomorphae</taxon>
        <taxon>Entelegynae</taxon>
        <taxon>Araneoidea</taxon>
        <taxon>Araneidae</taxon>
        <taxon>Caerostris</taxon>
    </lineage>
</organism>
<name>A0AAV4PT78_CAEEX</name>
<reference evidence="1 2" key="1">
    <citation type="submission" date="2021-06" db="EMBL/GenBank/DDBJ databases">
        <title>Caerostris extrusa draft genome.</title>
        <authorList>
            <person name="Kono N."/>
            <person name="Arakawa K."/>
        </authorList>
    </citation>
    <scope>NUCLEOTIDE SEQUENCE [LARGE SCALE GENOMIC DNA]</scope>
</reference>
<proteinExistence type="predicted"/>
<sequence length="143" mass="16390">MLRNPREQMKAAWKFVLSTHKYDPLPVYLTTLSQQTLSLSGHLHPISRLPNSLASINTQNWSSLDDQWSSVYSETLSAEACQVGEESSVHMGDFFRVKSFLYGIWYWEKSLHGPCVIIIAALYILFDPQSQVQKDSFLVTVYE</sequence>
<comment type="caution">
    <text evidence="1">The sequence shown here is derived from an EMBL/GenBank/DDBJ whole genome shotgun (WGS) entry which is preliminary data.</text>
</comment>
<accession>A0AAV4PT78</accession>
<gene>
    <name evidence="1" type="ORF">CEXT_661491</name>
</gene>
<keyword evidence="2" id="KW-1185">Reference proteome</keyword>
<dbReference type="Proteomes" id="UP001054945">
    <property type="component" value="Unassembled WGS sequence"/>
</dbReference>
<protein>
    <submittedName>
        <fullName evidence="1">Uncharacterized protein</fullName>
    </submittedName>
</protein>
<evidence type="ECO:0000313" key="2">
    <source>
        <dbReference type="Proteomes" id="UP001054945"/>
    </source>
</evidence>
<evidence type="ECO:0000313" key="1">
    <source>
        <dbReference type="EMBL" id="GIX98412.1"/>
    </source>
</evidence>
<dbReference type="EMBL" id="BPLR01004904">
    <property type="protein sequence ID" value="GIX98412.1"/>
    <property type="molecule type" value="Genomic_DNA"/>
</dbReference>
<dbReference type="AlphaFoldDB" id="A0AAV4PT78"/>